<evidence type="ECO:0000259" key="8">
    <source>
        <dbReference type="Pfam" id="PF17042"/>
    </source>
</evidence>
<dbReference type="InterPro" id="IPR037051">
    <property type="entry name" value="4-carb_acid_sugar_kinase_N_sf"/>
</dbReference>
<feature type="domain" description="Four-carbon acid sugar kinase N-terminal" evidence="7">
    <location>
        <begin position="16"/>
        <end position="223"/>
    </location>
</feature>
<evidence type="ECO:0000313" key="10">
    <source>
        <dbReference type="Proteomes" id="UP000005945"/>
    </source>
</evidence>
<gene>
    <name evidence="9" type="ORF">FAEPRAM212_01104</name>
</gene>
<dbReference type="AlphaFoldDB" id="A8S9P3"/>
<dbReference type="GO" id="GO:0016301">
    <property type="term" value="F:kinase activity"/>
    <property type="evidence" value="ECO:0007669"/>
    <property type="project" value="UniProtKB-KW"/>
</dbReference>
<dbReference type="EMBL" id="ABED02000023">
    <property type="protein sequence ID" value="EDP22070.1"/>
    <property type="molecule type" value="Genomic_DNA"/>
</dbReference>
<dbReference type="Gene3D" id="3.40.980.20">
    <property type="entry name" value="Four-carbon acid sugar kinase, nucleotide binding domain"/>
    <property type="match status" value="1"/>
</dbReference>
<organism evidence="9 10">
    <name type="scientific">Faecalibacterium prausnitzii M21/2</name>
    <dbReference type="NCBI Taxonomy" id="411485"/>
    <lineage>
        <taxon>Bacteria</taxon>
        <taxon>Bacillati</taxon>
        <taxon>Bacillota</taxon>
        <taxon>Clostridia</taxon>
        <taxon>Eubacteriales</taxon>
        <taxon>Oscillospiraceae</taxon>
        <taxon>Faecalibacterium</taxon>
    </lineage>
</organism>
<dbReference type="InterPro" id="IPR042213">
    <property type="entry name" value="NBD_C_sf"/>
</dbReference>
<evidence type="ECO:0008006" key="11">
    <source>
        <dbReference type="Google" id="ProtNLM"/>
    </source>
</evidence>
<evidence type="ECO:0000256" key="6">
    <source>
        <dbReference type="ARBA" id="ARBA00023277"/>
    </source>
</evidence>
<evidence type="ECO:0000256" key="4">
    <source>
        <dbReference type="ARBA" id="ARBA00022777"/>
    </source>
</evidence>
<dbReference type="Pfam" id="PF07005">
    <property type="entry name" value="SBD_N"/>
    <property type="match status" value="1"/>
</dbReference>
<dbReference type="Pfam" id="PF17042">
    <property type="entry name" value="NBD_C"/>
    <property type="match status" value="1"/>
</dbReference>
<protein>
    <recommendedName>
        <fullName evidence="11">YgbK domain protein</fullName>
    </recommendedName>
</protein>
<dbReference type="SUPFAM" id="SSF142764">
    <property type="entry name" value="YgbK-like"/>
    <property type="match status" value="1"/>
</dbReference>
<comment type="similarity">
    <text evidence="1">Belongs to the four-carbon acid sugar kinase family.</text>
</comment>
<evidence type="ECO:0000259" key="7">
    <source>
        <dbReference type="Pfam" id="PF07005"/>
    </source>
</evidence>
<keyword evidence="2" id="KW-0808">Transferase</keyword>
<proteinExistence type="inferred from homology"/>
<dbReference type="InterPro" id="IPR010737">
    <property type="entry name" value="4-carb_acid_sugar_kinase_N"/>
</dbReference>
<feature type="domain" description="Four-carbon acid sugar kinase nucleotide binding" evidence="8">
    <location>
        <begin position="247"/>
        <end position="415"/>
    </location>
</feature>
<evidence type="ECO:0000256" key="2">
    <source>
        <dbReference type="ARBA" id="ARBA00022679"/>
    </source>
</evidence>
<comment type="caution">
    <text evidence="9">The sequence shown here is derived from an EMBL/GenBank/DDBJ whole genome shotgun (WGS) entry which is preliminary data.</text>
</comment>
<reference evidence="9 10" key="1">
    <citation type="submission" date="2007-09" db="EMBL/GenBank/DDBJ databases">
        <title>Draft genome sequence of Faecalibacterium prausnitzii M21/2.</title>
        <authorList>
            <person name="Sudarsanam P."/>
            <person name="Ley R."/>
            <person name="Guruge J."/>
            <person name="Turnbaugh P.J."/>
            <person name="Mahowald M."/>
            <person name="Liep D."/>
            <person name="Gordon J."/>
        </authorList>
    </citation>
    <scope>NUCLEOTIDE SEQUENCE [LARGE SCALE GENOMIC DNA]</scope>
    <source>
        <strain evidence="9 10">M21/2</strain>
    </source>
</reference>
<evidence type="ECO:0000256" key="1">
    <source>
        <dbReference type="ARBA" id="ARBA00005715"/>
    </source>
</evidence>
<sequence>MKAQKQVRRHERMLRLLMIADDFTGALDTGVQLAAHGIPTQVVVGQADLSACSSTVLVVDTETRHLPAAKAAKAVEELTRSAVENGVGCIYKKTDSALRGNIGAELAALLKASGARNLPFLPAFPQIGRTTEKGVHYIKGVPVNESPFGIDPFEPVRCAEVTKLIHLQTEIPAQNLRPGETAADKTGILVYDAATAADLETAGRQLFQNGTPPVLAGCAGFAAFLPELLGLSDGSVVEPPQLDPRLLVLCGSVNPITLRQMDTAEKAGFARLRLTPRQKLEPGYWASADGKAALAEIEQMLAANPRCIIETNDAGGNQLTADYAAARGIDLDGMRVGISGSVGQMFGALFGSEHLGTLLLTGGDTLLQCMNSVGARELEPVCELESGIVLARFTYQGRTRYVITKSGGFGQEDLLVELADRIAKH</sequence>
<dbReference type="Proteomes" id="UP000005945">
    <property type="component" value="Unassembled WGS sequence"/>
</dbReference>
<evidence type="ECO:0000313" key="9">
    <source>
        <dbReference type="EMBL" id="EDP22070.1"/>
    </source>
</evidence>
<evidence type="ECO:0000256" key="3">
    <source>
        <dbReference type="ARBA" id="ARBA00022741"/>
    </source>
</evidence>
<dbReference type="HOGENOM" id="CLU_029424_0_1_9"/>
<evidence type="ECO:0000256" key="5">
    <source>
        <dbReference type="ARBA" id="ARBA00022840"/>
    </source>
</evidence>
<accession>A8S9P3</accession>
<dbReference type="InterPro" id="IPR031475">
    <property type="entry name" value="NBD_C"/>
</dbReference>
<keyword evidence="4" id="KW-0418">Kinase</keyword>
<keyword evidence="5" id="KW-0067">ATP-binding</keyword>
<keyword evidence="6" id="KW-0119">Carbohydrate metabolism</keyword>
<dbReference type="GO" id="GO:0005524">
    <property type="term" value="F:ATP binding"/>
    <property type="evidence" value="ECO:0007669"/>
    <property type="project" value="UniProtKB-KW"/>
</dbReference>
<keyword evidence="3" id="KW-0547">Nucleotide-binding</keyword>
<name>A8S9P3_9FIRM</name>
<reference evidence="9 10" key="2">
    <citation type="submission" date="2007-09" db="EMBL/GenBank/DDBJ databases">
        <authorList>
            <person name="Fulton L."/>
            <person name="Clifton S."/>
            <person name="Fulton B."/>
            <person name="Xu J."/>
            <person name="Minx P."/>
            <person name="Pepin K.H."/>
            <person name="Johnson M."/>
            <person name="Thiruvilangam P."/>
            <person name="Bhonagiri V."/>
            <person name="Nash W.E."/>
            <person name="Mardis E.R."/>
            <person name="Wilson R.K."/>
        </authorList>
    </citation>
    <scope>NUCLEOTIDE SEQUENCE [LARGE SCALE GENOMIC DNA]</scope>
    <source>
        <strain evidence="9 10">M21/2</strain>
    </source>
</reference>
<dbReference type="Gene3D" id="3.40.50.10840">
    <property type="entry name" value="Putative sugar-binding, N-terminal domain"/>
    <property type="match status" value="1"/>
</dbReference>